<feature type="domain" description="MoaB/Mog" evidence="12">
    <location>
        <begin position="191"/>
        <end position="328"/>
    </location>
</feature>
<dbReference type="InterPro" id="IPR008284">
    <property type="entry name" value="MoCF_biosynth_CS"/>
</dbReference>
<dbReference type="CDD" id="cd00887">
    <property type="entry name" value="MoeA"/>
    <property type="match status" value="1"/>
</dbReference>
<keyword evidence="6 11" id="KW-0808">Transferase</keyword>
<reference evidence="13 14" key="1">
    <citation type="journal article" date="2013" name="Genome Announc.">
        <title>Draft Genome Sequence of an Alphaproteobacterium, Caenispirillum salinarum AK4(T), Isolated from a Solar Saltern.</title>
        <authorList>
            <person name="Khatri I."/>
            <person name="Singh A."/>
            <person name="Korpole S."/>
            <person name="Pinnaka A.K."/>
            <person name="Subramanian S."/>
        </authorList>
    </citation>
    <scope>NUCLEOTIDE SEQUENCE [LARGE SCALE GENOMIC DNA]</scope>
    <source>
        <strain evidence="13 14">AK4</strain>
    </source>
</reference>
<dbReference type="FunFam" id="3.40.980.10:FF:000004">
    <property type="entry name" value="Molybdopterin molybdenumtransferase"/>
    <property type="match status" value="1"/>
</dbReference>
<dbReference type="InterPro" id="IPR005110">
    <property type="entry name" value="MoeA_linker/N"/>
</dbReference>
<comment type="function">
    <text evidence="2 11">Catalyzes the insertion of molybdate into adenylated molybdopterin with the concomitant release of AMP.</text>
</comment>
<dbReference type="SUPFAM" id="SSF63867">
    <property type="entry name" value="MoeA C-terminal domain-like"/>
    <property type="match status" value="1"/>
</dbReference>
<dbReference type="NCBIfam" id="NF045515">
    <property type="entry name" value="Glp_gephyrin"/>
    <property type="match status" value="1"/>
</dbReference>
<dbReference type="Pfam" id="PF03454">
    <property type="entry name" value="MoeA_C"/>
    <property type="match status" value="1"/>
</dbReference>
<name>K9HLS6_9PROT</name>
<dbReference type="InterPro" id="IPR001453">
    <property type="entry name" value="MoaB/Mog_dom"/>
</dbReference>
<dbReference type="Gene3D" id="3.90.105.10">
    <property type="entry name" value="Molybdopterin biosynthesis moea protein, domain 2"/>
    <property type="match status" value="1"/>
</dbReference>
<dbReference type="Gene3D" id="2.170.190.11">
    <property type="entry name" value="Molybdopterin biosynthesis moea protein, domain 3"/>
    <property type="match status" value="1"/>
</dbReference>
<evidence type="ECO:0000313" key="13">
    <source>
        <dbReference type="EMBL" id="EKV29511.1"/>
    </source>
</evidence>
<comment type="cofactor">
    <cofactor evidence="1 11">
        <name>Mg(2+)</name>
        <dbReference type="ChEBI" id="CHEBI:18420"/>
    </cofactor>
</comment>
<evidence type="ECO:0000256" key="9">
    <source>
        <dbReference type="ARBA" id="ARBA00023150"/>
    </source>
</evidence>
<keyword evidence="9 11" id="KW-0501">Molybdenum cofactor biosynthesis</keyword>
<dbReference type="EMBL" id="ANHY01000012">
    <property type="protein sequence ID" value="EKV29511.1"/>
    <property type="molecule type" value="Genomic_DNA"/>
</dbReference>
<dbReference type="UniPathway" id="UPA00344"/>
<dbReference type="InterPro" id="IPR036135">
    <property type="entry name" value="MoeA_linker/N_sf"/>
</dbReference>
<evidence type="ECO:0000256" key="5">
    <source>
        <dbReference type="ARBA" id="ARBA00022505"/>
    </source>
</evidence>
<dbReference type="GO" id="GO:0061599">
    <property type="term" value="F:molybdopterin molybdotransferase activity"/>
    <property type="evidence" value="ECO:0007669"/>
    <property type="project" value="UniProtKB-UniRule"/>
</dbReference>
<dbReference type="Pfam" id="PF03453">
    <property type="entry name" value="MoeA_N"/>
    <property type="match status" value="1"/>
</dbReference>
<dbReference type="InterPro" id="IPR038987">
    <property type="entry name" value="MoeA-like"/>
</dbReference>
<dbReference type="Proteomes" id="UP000009881">
    <property type="component" value="Unassembled WGS sequence"/>
</dbReference>
<evidence type="ECO:0000256" key="7">
    <source>
        <dbReference type="ARBA" id="ARBA00022723"/>
    </source>
</evidence>
<keyword evidence="5 11" id="KW-0500">Molybdenum</keyword>
<dbReference type="Gene3D" id="2.40.340.10">
    <property type="entry name" value="MoeA, C-terminal, domain IV"/>
    <property type="match status" value="1"/>
</dbReference>
<dbReference type="GO" id="GO:0046872">
    <property type="term" value="F:metal ion binding"/>
    <property type="evidence" value="ECO:0007669"/>
    <property type="project" value="UniProtKB-UniRule"/>
</dbReference>
<dbReference type="AlphaFoldDB" id="K9HLS6"/>
<evidence type="ECO:0000259" key="12">
    <source>
        <dbReference type="SMART" id="SM00852"/>
    </source>
</evidence>
<dbReference type="SUPFAM" id="SSF63882">
    <property type="entry name" value="MoeA N-terminal region -like"/>
    <property type="match status" value="1"/>
</dbReference>
<gene>
    <name evidence="13" type="ORF">C882_0333</name>
</gene>
<sequence length="419" mass="44496">MTRPAVDAFALSADMLPADEAAARLLDLVTPVAETERVPLVDARGRVLAEDIVSDRNVPPHDNSAVDGYAVRFADLSAEDETRLPITMRIPAGIVPDRPLAAGEAARIFTGAPVPEGADTIIPQEPCRADDDTVVLPPVRKAGQNLRRKAEDIGAGDTILAAGRRLRPAEIGFMASVGVAEPLVRRRVRAAVFSTGTEVRDPGGDAPPGAIYDSNRFVLMGLLADMGCDVSDYGILPDDPAALKDTLARASAEADVVLTSGGVSTGEEDHVKPVVEDLGSLDFWRVAIRPGRPLAVGRVGNAVFVGLPGNPVAAFVCFCMFARPMILRRMGVAEVLPRPIPVRAGFAFKKRAGRREWLRASLTGRDEDGLPVAERFPTEGSGILRSVVVSEGLLTLPEEPSAIAPGDVLEFLPFERLTG</sequence>
<comment type="pathway">
    <text evidence="3 11">Cofactor biosynthesis; molybdopterin biosynthesis.</text>
</comment>
<keyword evidence="14" id="KW-1185">Reference proteome</keyword>
<dbReference type="PROSITE" id="PS01079">
    <property type="entry name" value="MOCF_BIOSYNTHESIS_2"/>
    <property type="match status" value="1"/>
</dbReference>
<keyword evidence="7 11" id="KW-0479">Metal-binding</keyword>
<dbReference type="PANTHER" id="PTHR10192">
    <property type="entry name" value="MOLYBDOPTERIN BIOSYNTHESIS PROTEIN"/>
    <property type="match status" value="1"/>
</dbReference>
<evidence type="ECO:0000256" key="8">
    <source>
        <dbReference type="ARBA" id="ARBA00022842"/>
    </source>
</evidence>
<dbReference type="SUPFAM" id="SSF53218">
    <property type="entry name" value="Molybdenum cofactor biosynthesis proteins"/>
    <property type="match status" value="1"/>
</dbReference>
<evidence type="ECO:0000256" key="10">
    <source>
        <dbReference type="ARBA" id="ARBA00047317"/>
    </source>
</evidence>
<dbReference type="RefSeq" id="WP_009540992.1">
    <property type="nucleotide sequence ID" value="NZ_ANHY01000012.1"/>
</dbReference>
<dbReference type="OrthoDB" id="9804758at2"/>
<keyword evidence="8 11" id="KW-0460">Magnesium</keyword>
<dbReference type="NCBIfam" id="TIGR00177">
    <property type="entry name" value="molyb_syn"/>
    <property type="match status" value="1"/>
</dbReference>
<dbReference type="eggNOG" id="COG0303">
    <property type="taxonomic scope" value="Bacteria"/>
</dbReference>
<comment type="similarity">
    <text evidence="4 11">Belongs to the MoeA family.</text>
</comment>
<evidence type="ECO:0000256" key="2">
    <source>
        <dbReference type="ARBA" id="ARBA00002901"/>
    </source>
</evidence>
<dbReference type="Pfam" id="PF00994">
    <property type="entry name" value="MoCF_biosynth"/>
    <property type="match status" value="1"/>
</dbReference>
<dbReference type="PATRIC" id="fig|1238182.3.peg.2548"/>
<evidence type="ECO:0000256" key="6">
    <source>
        <dbReference type="ARBA" id="ARBA00022679"/>
    </source>
</evidence>
<dbReference type="InterPro" id="IPR036425">
    <property type="entry name" value="MoaB/Mog-like_dom_sf"/>
</dbReference>
<dbReference type="InterPro" id="IPR036688">
    <property type="entry name" value="MoeA_C_domain_IV_sf"/>
</dbReference>
<proteinExistence type="inferred from homology"/>
<dbReference type="PANTHER" id="PTHR10192:SF5">
    <property type="entry name" value="GEPHYRIN"/>
    <property type="match status" value="1"/>
</dbReference>
<comment type="catalytic activity">
    <reaction evidence="10">
        <text>adenylyl-molybdopterin + molybdate = Mo-molybdopterin + AMP + H(+)</text>
        <dbReference type="Rhea" id="RHEA:35047"/>
        <dbReference type="ChEBI" id="CHEBI:15378"/>
        <dbReference type="ChEBI" id="CHEBI:36264"/>
        <dbReference type="ChEBI" id="CHEBI:62727"/>
        <dbReference type="ChEBI" id="CHEBI:71302"/>
        <dbReference type="ChEBI" id="CHEBI:456215"/>
        <dbReference type="EC" id="2.10.1.1"/>
    </reaction>
</comment>
<evidence type="ECO:0000256" key="1">
    <source>
        <dbReference type="ARBA" id="ARBA00001946"/>
    </source>
</evidence>
<evidence type="ECO:0000256" key="4">
    <source>
        <dbReference type="ARBA" id="ARBA00010763"/>
    </source>
</evidence>
<dbReference type="GO" id="GO:0005829">
    <property type="term" value="C:cytosol"/>
    <property type="evidence" value="ECO:0007669"/>
    <property type="project" value="TreeGrafter"/>
</dbReference>
<dbReference type="Gene3D" id="3.40.980.10">
    <property type="entry name" value="MoaB/Mog-like domain"/>
    <property type="match status" value="1"/>
</dbReference>
<evidence type="ECO:0000313" key="14">
    <source>
        <dbReference type="Proteomes" id="UP000009881"/>
    </source>
</evidence>
<dbReference type="InterPro" id="IPR005111">
    <property type="entry name" value="MoeA_C_domain_IV"/>
</dbReference>
<comment type="caution">
    <text evidence="13">The sequence shown here is derived from an EMBL/GenBank/DDBJ whole genome shotgun (WGS) entry which is preliminary data.</text>
</comment>
<accession>K9HLS6</accession>
<organism evidence="13 14">
    <name type="scientific">Caenispirillum salinarum AK4</name>
    <dbReference type="NCBI Taxonomy" id="1238182"/>
    <lineage>
        <taxon>Bacteria</taxon>
        <taxon>Pseudomonadati</taxon>
        <taxon>Pseudomonadota</taxon>
        <taxon>Alphaproteobacteria</taxon>
        <taxon>Rhodospirillales</taxon>
        <taxon>Novispirillaceae</taxon>
        <taxon>Caenispirillum</taxon>
    </lineage>
</organism>
<protein>
    <recommendedName>
        <fullName evidence="11">Molybdopterin molybdenumtransferase</fullName>
        <ecNumber evidence="11">2.10.1.1</ecNumber>
    </recommendedName>
</protein>
<dbReference type="GO" id="GO:0006777">
    <property type="term" value="P:Mo-molybdopterin cofactor biosynthetic process"/>
    <property type="evidence" value="ECO:0007669"/>
    <property type="project" value="UniProtKB-UniRule"/>
</dbReference>
<dbReference type="STRING" id="1238182.C882_0333"/>
<dbReference type="EC" id="2.10.1.1" evidence="11"/>
<dbReference type="SMART" id="SM00852">
    <property type="entry name" value="MoCF_biosynth"/>
    <property type="match status" value="1"/>
</dbReference>
<evidence type="ECO:0000256" key="3">
    <source>
        <dbReference type="ARBA" id="ARBA00005046"/>
    </source>
</evidence>
<evidence type="ECO:0000256" key="11">
    <source>
        <dbReference type="RuleBase" id="RU365090"/>
    </source>
</evidence>